<evidence type="ECO:0000313" key="2">
    <source>
        <dbReference type="EMBL" id="KAJ1205776.1"/>
    </source>
</evidence>
<organism evidence="2 3">
    <name type="scientific">Pleurodeles waltl</name>
    <name type="common">Iberian ribbed newt</name>
    <dbReference type="NCBI Taxonomy" id="8319"/>
    <lineage>
        <taxon>Eukaryota</taxon>
        <taxon>Metazoa</taxon>
        <taxon>Chordata</taxon>
        <taxon>Craniata</taxon>
        <taxon>Vertebrata</taxon>
        <taxon>Euteleostomi</taxon>
        <taxon>Amphibia</taxon>
        <taxon>Batrachia</taxon>
        <taxon>Caudata</taxon>
        <taxon>Salamandroidea</taxon>
        <taxon>Salamandridae</taxon>
        <taxon>Pleurodelinae</taxon>
        <taxon>Pleurodeles</taxon>
    </lineage>
</organism>
<reference evidence="2" key="1">
    <citation type="journal article" date="2022" name="bioRxiv">
        <title>Sequencing and chromosome-scale assembly of the giantPleurodeles waltlgenome.</title>
        <authorList>
            <person name="Brown T."/>
            <person name="Elewa A."/>
            <person name="Iarovenko S."/>
            <person name="Subramanian E."/>
            <person name="Araus A.J."/>
            <person name="Petzold A."/>
            <person name="Susuki M."/>
            <person name="Suzuki K.-i.T."/>
            <person name="Hayashi T."/>
            <person name="Toyoda A."/>
            <person name="Oliveira C."/>
            <person name="Osipova E."/>
            <person name="Leigh N.D."/>
            <person name="Simon A."/>
            <person name="Yun M.H."/>
        </authorList>
    </citation>
    <scope>NUCLEOTIDE SEQUENCE</scope>
    <source>
        <strain evidence="2">20211129_DDA</strain>
        <tissue evidence="2">Liver</tissue>
    </source>
</reference>
<dbReference type="EMBL" id="JANPWB010000002">
    <property type="protein sequence ID" value="KAJ1205776.1"/>
    <property type="molecule type" value="Genomic_DNA"/>
</dbReference>
<feature type="region of interest" description="Disordered" evidence="1">
    <location>
        <begin position="68"/>
        <end position="93"/>
    </location>
</feature>
<feature type="region of interest" description="Disordered" evidence="1">
    <location>
        <begin position="138"/>
        <end position="173"/>
    </location>
</feature>
<proteinExistence type="predicted"/>
<gene>
    <name evidence="2" type="ORF">NDU88_001202</name>
</gene>
<comment type="caution">
    <text evidence="2">The sequence shown here is derived from an EMBL/GenBank/DDBJ whole genome shotgun (WGS) entry which is preliminary data.</text>
</comment>
<dbReference type="AlphaFoldDB" id="A0AAV7VYG8"/>
<accession>A0AAV7VYG8</accession>
<evidence type="ECO:0000256" key="1">
    <source>
        <dbReference type="SAM" id="MobiDB-lite"/>
    </source>
</evidence>
<evidence type="ECO:0000313" key="3">
    <source>
        <dbReference type="Proteomes" id="UP001066276"/>
    </source>
</evidence>
<feature type="compositionally biased region" description="Basic residues" evidence="1">
    <location>
        <begin position="78"/>
        <end position="88"/>
    </location>
</feature>
<sequence>MYFHNTYRFYQDTGAQSKCQGTVTQGLAEQKITGGEHGSSKLTAGNSDSAKIQGAVRFPRYWLDQQWREQGQPSRPPLHSKSREKHCPRPPLRLVGRNSSCDFRTPGELPRQHFLLRPAAARLRHSLWQPRSGKGLHSLHALPSSTARPDCQSHLSHVPEEPKEMLGETCPKRDRRRRRRGACLLCNSKGSNLGKKQVLQSHQLMLLQLLQKIVPGSE</sequence>
<protein>
    <submittedName>
        <fullName evidence="2">Uncharacterized protein</fullName>
    </submittedName>
</protein>
<name>A0AAV7VYG8_PLEWA</name>
<feature type="compositionally biased region" description="Basic and acidic residues" evidence="1">
    <location>
        <begin position="157"/>
        <end position="172"/>
    </location>
</feature>
<keyword evidence="3" id="KW-1185">Reference proteome</keyword>
<dbReference type="Proteomes" id="UP001066276">
    <property type="component" value="Chromosome 1_2"/>
</dbReference>